<dbReference type="Pfam" id="PF07690">
    <property type="entry name" value="MFS_1"/>
    <property type="match status" value="1"/>
</dbReference>
<proteinExistence type="predicted"/>
<keyword evidence="8" id="KW-1185">Reference proteome</keyword>
<feature type="transmembrane region" description="Helical" evidence="5">
    <location>
        <begin position="106"/>
        <end position="125"/>
    </location>
</feature>
<keyword evidence="2 5" id="KW-0812">Transmembrane</keyword>
<evidence type="ECO:0000256" key="2">
    <source>
        <dbReference type="ARBA" id="ARBA00022692"/>
    </source>
</evidence>
<dbReference type="PANTHER" id="PTHR23542">
    <property type="match status" value="1"/>
</dbReference>
<feature type="transmembrane region" description="Helical" evidence="5">
    <location>
        <begin position="245"/>
        <end position="268"/>
    </location>
</feature>
<name>A0ABT0JWV8_9ACTN</name>
<dbReference type="InterPro" id="IPR011701">
    <property type="entry name" value="MFS"/>
</dbReference>
<keyword evidence="3 5" id="KW-1133">Transmembrane helix</keyword>
<feature type="transmembrane region" description="Helical" evidence="5">
    <location>
        <begin position="337"/>
        <end position="360"/>
    </location>
</feature>
<feature type="transmembrane region" description="Helical" evidence="5">
    <location>
        <begin position="79"/>
        <end position="100"/>
    </location>
</feature>
<keyword evidence="4 5" id="KW-0472">Membrane</keyword>
<accession>A0ABT0JWV8</accession>
<evidence type="ECO:0000313" key="7">
    <source>
        <dbReference type="EMBL" id="MCK9875976.1"/>
    </source>
</evidence>
<feature type="transmembrane region" description="Helical" evidence="5">
    <location>
        <begin position="46"/>
        <end position="67"/>
    </location>
</feature>
<comment type="subcellular location">
    <subcellularLocation>
        <location evidence="1">Cell membrane</location>
        <topology evidence="1">Multi-pass membrane protein</topology>
    </subcellularLocation>
</comment>
<evidence type="ECO:0000256" key="4">
    <source>
        <dbReference type="ARBA" id="ARBA00023136"/>
    </source>
</evidence>
<protein>
    <submittedName>
        <fullName evidence="7">MFS transporter</fullName>
    </submittedName>
</protein>
<dbReference type="SUPFAM" id="SSF103473">
    <property type="entry name" value="MFS general substrate transporter"/>
    <property type="match status" value="1"/>
</dbReference>
<dbReference type="Proteomes" id="UP001201873">
    <property type="component" value="Unassembled WGS sequence"/>
</dbReference>
<feature type="transmembrane region" description="Helical" evidence="5">
    <location>
        <begin position="280"/>
        <end position="300"/>
    </location>
</feature>
<feature type="transmembrane region" description="Helical" evidence="5">
    <location>
        <begin position="217"/>
        <end position="239"/>
    </location>
</feature>
<dbReference type="PROSITE" id="PS50850">
    <property type="entry name" value="MFS"/>
    <property type="match status" value="1"/>
</dbReference>
<sequence>MPSRYRRTLATPGARRFLPAAFIGRLPLAMHTMGTVLFVQNRTGSYAIGGGVAACGAIAEAMCAPVIGRALDRYGQARILVLGVCGHLLGVAALLTAVWSDAPRPTWFAAAVLAGACLPPVGSCARARWSRLLAGSTLLPTAFALEAALDELVFILGPTLATALVVMVAPASALVVSASLLVVGALSLAVQRGTDPGPHGADTARQRRIVRLPAVRALMAITFAIGVGFGGFDVSIVAFAREQDLAAFGGLLLGLFAAGSAVSGLVSGARAQARPPRDRLLRAVRLLAVGFTLPLAGVTVAAMVPLAILAGATAAPTLISANAFMERLVEARSRTEGFAWLVMALAGGVAVGSPVAGQLIDSGGARLGFVVPATAGLLAGLAALLGRHSLPTVQAAAASS</sequence>
<feature type="transmembrane region" description="Helical" evidence="5">
    <location>
        <begin position="366"/>
        <end position="385"/>
    </location>
</feature>
<gene>
    <name evidence="7" type="ORF">MXD59_09340</name>
</gene>
<evidence type="ECO:0000256" key="1">
    <source>
        <dbReference type="ARBA" id="ARBA00004651"/>
    </source>
</evidence>
<organism evidence="7 8">
    <name type="scientific">Frankia umida</name>
    <dbReference type="NCBI Taxonomy" id="573489"/>
    <lineage>
        <taxon>Bacteria</taxon>
        <taxon>Bacillati</taxon>
        <taxon>Actinomycetota</taxon>
        <taxon>Actinomycetes</taxon>
        <taxon>Frankiales</taxon>
        <taxon>Frankiaceae</taxon>
        <taxon>Frankia</taxon>
    </lineage>
</organism>
<feature type="transmembrane region" description="Helical" evidence="5">
    <location>
        <begin position="161"/>
        <end position="190"/>
    </location>
</feature>
<evidence type="ECO:0000313" key="8">
    <source>
        <dbReference type="Proteomes" id="UP001201873"/>
    </source>
</evidence>
<feature type="transmembrane region" description="Helical" evidence="5">
    <location>
        <begin position="132"/>
        <end position="149"/>
    </location>
</feature>
<dbReference type="PANTHER" id="PTHR23542:SF1">
    <property type="entry name" value="MAJOR FACILITATOR SUPERFAMILY (MFS) PROFILE DOMAIN-CONTAINING PROTEIN"/>
    <property type="match status" value="1"/>
</dbReference>
<comment type="caution">
    <text evidence="7">The sequence shown here is derived from an EMBL/GenBank/DDBJ whole genome shotgun (WGS) entry which is preliminary data.</text>
</comment>
<evidence type="ECO:0000256" key="5">
    <source>
        <dbReference type="SAM" id="Phobius"/>
    </source>
</evidence>
<dbReference type="Gene3D" id="1.20.1250.20">
    <property type="entry name" value="MFS general substrate transporter like domains"/>
    <property type="match status" value="2"/>
</dbReference>
<dbReference type="RefSeq" id="WP_248824350.1">
    <property type="nucleotide sequence ID" value="NZ_JALKFT010000007.1"/>
</dbReference>
<evidence type="ECO:0000259" key="6">
    <source>
        <dbReference type="PROSITE" id="PS50850"/>
    </source>
</evidence>
<feature type="transmembrane region" description="Helical" evidence="5">
    <location>
        <begin position="20"/>
        <end position="40"/>
    </location>
</feature>
<dbReference type="InterPro" id="IPR020846">
    <property type="entry name" value="MFS_dom"/>
</dbReference>
<dbReference type="InterPro" id="IPR036259">
    <property type="entry name" value="MFS_trans_sf"/>
</dbReference>
<evidence type="ECO:0000256" key="3">
    <source>
        <dbReference type="ARBA" id="ARBA00022989"/>
    </source>
</evidence>
<reference evidence="7 8" key="1">
    <citation type="submission" date="2022-04" db="EMBL/GenBank/DDBJ databases">
        <title>Genome diversity in the genus Frankia.</title>
        <authorList>
            <person name="Carlos-Shanley C."/>
            <person name="Hahn D."/>
        </authorList>
    </citation>
    <scope>NUCLEOTIDE SEQUENCE [LARGE SCALE GENOMIC DNA]</scope>
    <source>
        <strain evidence="7 8">Ag45/Mut15</strain>
    </source>
</reference>
<feature type="domain" description="Major facilitator superfamily (MFS) profile" evidence="6">
    <location>
        <begin position="214"/>
        <end position="400"/>
    </location>
</feature>
<feature type="transmembrane region" description="Helical" evidence="5">
    <location>
        <begin position="306"/>
        <end position="325"/>
    </location>
</feature>
<dbReference type="EMBL" id="JALKFT010000007">
    <property type="protein sequence ID" value="MCK9875976.1"/>
    <property type="molecule type" value="Genomic_DNA"/>
</dbReference>